<dbReference type="PATRIC" id="fig|861450.3.peg.1162"/>
<dbReference type="SUPFAM" id="SSF144083">
    <property type="entry name" value="Magnesium transport protein CorA, transmembrane region"/>
    <property type="match status" value="1"/>
</dbReference>
<evidence type="ECO:0000313" key="7">
    <source>
        <dbReference type="EMBL" id="EHM40393.1"/>
    </source>
</evidence>
<dbReference type="AlphaFoldDB" id="G9YHW3"/>
<feature type="transmembrane region" description="Helical" evidence="6">
    <location>
        <begin position="311"/>
        <end position="333"/>
    </location>
</feature>
<dbReference type="InterPro" id="IPR002523">
    <property type="entry name" value="MgTranspt_CorA/ZnTranspt_ZntB"/>
</dbReference>
<comment type="subcellular location">
    <subcellularLocation>
        <location evidence="1">Membrane</location>
        <topology evidence="1">Multi-pass membrane protein</topology>
    </subcellularLocation>
</comment>
<evidence type="ECO:0000256" key="2">
    <source>
        <dbReference type="ARBA" id="ARBA00009765"/>
    </source>
</evidence>
<reference evidence="7 8" key="1">
    <citation type="submission" date="2011-08" db="EMBL/GenBank/DDBJ databases">
        <authorList>
            <person name="Weinstock G."/>
            <person name="Sodergren E."/>
            <person name="Clifton S."/>
            <person name="Fulton L."/>
            <person name="Fulton B."/>
            <person name="Courtney L."/>
            <person name="Fronick C."/>
            <person name="Harrison M."/>
            <person name="Strong C."/>
            <person name="Farmer C."/>
            <person name="Delahaunty K."/>
            <person name="Markovic C."/>
            <person name="Hall O."/>
            <person name="Minx P."/>
            <person name="Tomlinson C."/>
            <person name="Mitreva M."/>
            <person name="Hou S."/>
            <person name="Chen J."/>
            <person name="Wollam A."/>
            <person name="Pepin K.H."/>
            <person name="Johnson M."/>
            <person name="Bhonagiri V."/>
            <person name="Zhang X."/>
            <person name="Suruliraj S."/>
            <person name="Warren W."/>
            <person name="Chinwalla A."/>
            <person name="Mardis E.R."/>
            <person name="Wilson R.K."/>
        </authorList>
    </citation>
    <scope>NUCLEOTIDE SEQUENCE [LARGE SCALE GENOMIC DNA]</scope>
    <source>
        <strain evidence="7 8">F0357</strain>
    </source>
</reference>
<dbReference type="CDD" id="cd12827">
    <property type="entry name" value="EcCorA_ZntB-like_u2"/>
    <property type="match status" value="1"/>
</dbReference>
<dbReference type="HOGENOM" id="CLU_007127_8_1_9"/>
<dbReference type="InterPro" id="IPR047199">
    <property type="entry name" value="CorA-like"/>
</dbReference>
<name>G9YHW3_9FIRM</name>
<proteinExistence type="inferred from homology"/>
<evidence type="ECO:0000256" key="6">
    <source>
        <dbReference type="SAM" id="Phobius"/>
    </source>
</evidence>
<feature type="transmembrane region" description="Helical" evidence="6">
    <location>
        <begin position="280"/>
        <end position="299"/>
    </location>
</feature>
<sequence>MIIFNLSCCAYNAAERRDTACLSVYKHINGHLEDDLSLTTAEKGSWINVVNPDSDDLQIVSMVTEIPTDVLKTALDTEERSHVEIEDEYIFVVINIPIILETDSYDTLPLGIFMTPDFIVTVCIQEAEILRVFTQNKYPLFYTFKKTRFLFQILFRTATLYLRYLQQINHRTDDIENILRNSMRNREFFMLLELQKSLTYFTSALRGNGAVMEKLLRLRRNQSLHHLLKLYEEDEDLLEDVIIENKQAIEMVEMYTNILMSMSDTFASIISNNLNIVMKFLASITIILSVPTTIFSLWGVNVPLPFQENEWGFFLVITVAMICSAVAVALLWLKKLF</sequence>
<evidence type="ECO:0000313" key="8">
    <source>
        <dbReference type="Proteomes" id="UP000005481"/>
    </source>
</evidence>
<dbReference type="Pfam" id="PF01544">
    <property type="entry name" value="CorA"/>
    <property type="match status" value="1"/>
</dbReference>
<evidence type="ECO:0000256" key="3">
    <source>
        <dbReference type="ARBA" id="ARBA00022692"/>
    </source>
</evidence>
<keyword evidence="3 6" id="KW-0812">Transmembrane</keyword>
<dbReference type="Gene3D" id="3.30.460.20">
    <property type="entry name" value="CorA soluble domain-like"/>
    <property type="match status" value="1"/>
</dbReference>
<evidence type="ECO:0000256" key="1">
    <source>
        <dbReference type="ARBA" id="ARBA00004141"/>
    </source>
</evidence>
<dbReference type="eggNOG" id="COG0598">
    <property type="taxonomic scope" value="Bacteria"/>
</dbReference>
<dbReference type="InterPro" id="IPR045863">
    <property type="entry name" value="CorA_TM1_TM2"/>
</dbReference>
<evidence type="ECO:0000256" key="4">
    <source>
        <dbReference type="ARBA" id="ARBA00022989"/>
    </source>
</evidence>
<accession>G9YHW3</accession>
<gene>
    <name evidence="7" type="ORF">HMPREF0080_01247</name>
</gene>
<dbReference type="SUPFAM" id="SSF143865">
    <property type="entry name" value="CorA soluble domain-like"/>
    <property type="match status" value="1"/>
</dbReference>
<dbReference type="PANTHER" id="PTHR47891">
    <property type="entry name" value="TRANSPORTER-RELATED"/>
    <property type="match status" value="1"/>
</dbReference>
<dbReference type="Proteomes" id="UP000005481">
    <property type="component" value="Unassembled WGS sequence"/>
</dbReference>
<dbReference type="GO" id="GO:0046873">
    <property type="term" value="F:metal ion transmembrane transporter activity"/>
    <property type="evidence" value="ECO:0007669"/>
    <property type="project" value="InterPro"/>
</dbReference>
<protein>
    <submittedName>
        <fullName evidence="7">CorA-like protein</fullName>
    </submittedName>
</protein>
<comment type="similarity">
    <text evidence="2">Belongs to the CorA metal ion transporter (MIT) (TC 1.A.35) family.</text>
</comment>
<evidence type="ECO:0000256" key="5">
    <source>
        <dbReference type="ARBA" id="ARBA00023136"/>
    </source>
</evidence>
<keyword evidence="8" id="KW-1185">Reference proteome</keyword>
<dbReference type="GO" id="GO:0016020">
    <property type="term" value="C:membrane"/>
    <property type="evidence" value="ECO:0007669"/>
    <property type="project" value="UniProtKB-SubCell"/>
</dbReference>
<dbReference type="InterPro" id="IPR045861">
    <property type="entry name" value="CorA_cytoplasmic_dom"/>
</dbReference>
<keyword evidence="5 6" id="KW-0472">Membrane</keyword>
<dbReference type="STRING" id="861450.HMPREF0080_01247"/>
<keyword evidence="4 6" id="KW-1133">Transmembrane helix</keyword>
<organism evidence="7 8">
    <name type="scientific">Anaeroglobus geminatus F0357</name>
    <dbReference type="NCBI Taxonomy" id="861450"/>
    <lineage>
        <taxon>Bacteria</taxon>
        <taxon>Bacillati</taxon>
        <taxon>Bacillota</taxon>
        <taxon>Negativicutes</taxon>
        <taxon>Veillonellales</taxon>
        <taxon>Veillonellaceae</taxon>
        <taxon>Anaeroglobus</taxon>
    </lineage>
</organism>
<dbReference type="Gene3D" id="1.20.58.340">
    <property type="entry name" value="Magnesium transport protein CorA, transmembrane region"/>
    <property type="match status" value="2"/>
</dbReference>
<dbReference type="PANTHER" id="PTHR47891:SF2">
    <property type="entry name" value="MAGNESIUM AND COBALT TRANSPORTER"/>
    <property type="match status" value="1"/>
</dbReference>
<comment type="caution">
    <text evidence="7">The sequence shown here is derived from an EMBL/GenBank/DDBJ whole genome shotgun (WGS) entry which is preliminary data.</text>
</comment>
<dbReference type="EMBL" id="AGCJ01000046">
    <property type="protein sequence ID" value="EHM40393.1"/>
    <property type="molecule type" value="Genomic_DNA"/>
</dbReference>